<accession>A0A2D3UV29</accession>
<dbReference type="RefSeq" id="XP_023628421.1">
    <property type="nucleotide sequence ID" value="XM_023772653.1"/>
</dbReference>
<proteinExistence type="predicted"/>
<gene>
    <name evidence="2" type="ORF">RCC_07395</name>
</gene>
<dbReference type="Proteomes" id="UP000225277">
    <property type="component" value="Unassembled WGS sequence"/>
</dbReference>
<feature type="compositionally biased region" description="Polar residues" evidence="1">
    <location>
        <begin position="22"/>
        <end position="34"/>
    </location>
</feature>
<evidence type="ECO:0000256" key="1">
    <source>
        <dbReference type="SAM" id="MobiDB-lite"/>
    </source>
</evidence>
<organism evidence="2 3">
    <name type="scientific">Ramularia collo-cygni</name>
    <dbReference type="NCBI Taxonomy" id="112498"/>
    <lineage>
        <taxon>Eukaryota</taxon>
        <taxon>Fungi</taxon>
        <taxon>Dikarya</taxon>
        <taxon>Ascomycota</taxon>
        <taxon>Pezizomycotina</taxon>
        <taxon>Dothideomycetes</taxon>
        <taxon>Dothideomycetidae</taxon>
        <taxon>Mycosphaerellales</taxon>
        <taxon>Mycosphaerellaceae</taxon>
        <taxon>Ramularia</taxon>
    </lineage>
</organism>
<evidence type="ECO:0000313" key="2">
    <source>
        <dbReference type="EMBL" id="CZT21532.1"/>
    </source>
</evidence>
<evidence type="ECO:0000313" key="3">
    <source>
        <dbReference type="Proteomes" id="UP000225277"/>
    </source>
</evidence>
<dbReference type="AlphaFoldDB" id="A0A2D3UV29"/>
<keyword evidence="3" id="KW-1185">Reference proteome</keyword>
<name>A0A2D3UV29_9PEZI</name>
<reference evidence="2 3" key="1">
    <citation type="submission" date="2016-03" db="EMBL/GenBank/DDBJ databases">
        <authorList>
            <person name="Ploux O."/>
        </authorList>
    </citation>
    <scope>NUCLEOTIDE SEQUENCE [LARGE SCALE GENOMIC DNA]</scope>
    <source>
        <strain evidence="2 3">URUG2</strain>
    </source>
</reference>
<feature type="region of interest" description="Disordered" evidence="1">
    <location>
        <begin position="1"/>
        <end position="34"/>
    </location>
</feature>
<sequence length="257" mass="28930">MAKRRQLTEASNPRSKRKKSTAKGSAPTNLPKTSSIGATTAHAVLPVSRVSNFFNKFPAEIRIQIYELAYPEGQLLKIKPTYPVRARNCALNHLLVSKQWFNETIEIFARATEFEFSDFRAMEEIVQGLPGYLASGISRVSVHSLDGSPGLRWPTFDSGPCEQRMRKLSERTPKLEYLRLHLPRGFCWLEDNTSEDLGVELAWSYSEITGICTWRGLKDFKVEIGPGGNSTDSAQLDALQVEKYVKSRVCQSRGDQD</sequence>
<dbReference type="EMBL" id="FJUY01000011">
    <property type="protein sequence ID" value="CZT21532.1"/>
    <property type="molecule type" value="Genomic_DNA"/>
</dbReference>
<protein>
    <submittedName>
        <fullName evidence="2">Uncharacterized protein</fullName>
    </submittedName>
</protein>
<dbReference type="GeneID" id="35602513"/>